<reference evidence="1" key="1">
    <citation type="submission" date="2019-07" db="EMBL/GenBank/DDBJ databases">
        <authorList>
            <person name="Dittberner H."/>
        </authorList>
    </citation>
    <scope>NUCLEOTIDE SEQUENCE [LARGE SCALE GENOMIC DNA]</scope>
</reference>
<organism evidence="1 2">
    <name type="scientific">Arabis nemorensis</name>
    <dbReference type="NCBI Taxonomy" id="586526"/>
    <lineage>
        <taxon>Eukaryota</taxon>
        <taxon>Viridiplantae</taxon>
        <taxon>Streptophyta</taxon>
        <taxon>Embryophyta</taxon>
        <taxon>Tracheophyta</taxon>
        <taxon>Spermatophyta</taxon>
        <taxon>Magnoliopsida</taxon>
        <taxon>eudicotyledons</taxon>
        <taxon>Gunneridae</taxon>
        <taxon>Pentapetalae</taxon>
        <taxon>rosids</taxon>
        <taxon>malvids</taxon>
        <taxon>Brassicales</taxon>
        <taxon>Brassicaceae</taxon>
        <taxon>Arabideae</taxon>
        <taxon>Arabis</taxon>
    </lineage>
</organism>
<sequence length="106" mass="11917">MSLLVNHQPWKLCFRKTVLVRSSPLNFNGVSSSLPQTPPCYIWGANPCGEDLGKLRIMNANERRLMTPNERSITNSEKKVPLELMKESVTIGASHGWVATLKKTEH</sequence>
<comment type="caution">
    <text evidence="1">The sequence shown here is derived from an EMBL/GenBank/DDBJ whole genome shotgun (WGS) entry which is preliminary data.</text>
</comment>
<evidence type="ECO:0000313" key="1">
    <source>
        <dbReference type="EMBL" id="VVA90775.1"/>
    </source>
</evidence>
<dbReference type="AlphaFoldDB" id="A0A565AMV8"/>
<dbReference type="EMBL" id="CABITT030000001">
    <property type="protein sequence ID" value="VVA90775.1"/>
    <property type="molecule type" value="Genomic_DNA"/>
</dbReference>
<accession>A0A565AMV8</accession>
<gene>
    <name evidence="1" type="ORF">ANE_LOCUS1220</name>
</gene>
<dbReference type="Proteomes" id="UP000489600">
    <property type="component" value="Unassembled WGS sequence"/>
</dbReference>
<protein>
    <submittedName>
        <fullName evidence="1">Uncharacterized protein</fullName>
    </submittedName>
</protein>
<evidence type="ECO:0000313" key="2">
    <source>
        <dbReference type="Proteomes" id="UP000489600"/>
    </source>
</evidence>
<proteinExistence type="predicted"/>
<name>A0A565AMV8_9BRAS</name>
<keyword evidence="2" id="KW-1185">Reference proteome</keyword>
<dbReference type="OrthoDB" id="1112287at2759"/>